<gene>
    <name evidence="1" type="ORF">MY1_1502</name>
</gene>
<protein>
    <submittedName>
        <fullName evidence="1">Uncharacterized protein</fullName>
    </submittedName>
</protein>
<dbReference type="Proteomes" id="UP000004440">
    <property type="component" value="Unassembled WGS sequence"/>
</dbReference>
<sequence length="99" mass="10632">MKACATDYPLAVAMIDLKSDVEKVTLGVNNVIPKGHCSFYGAVMKANDGKTLGATLILKTDALAEAQSILSKLPSTTKKDTSIKRLMELYNSLGFIPKL</sequence>
<proteinExistence type="predicted"/>
<reference evidence="1 2" key="1">
    <citation type="journal article" date="2011" name="J. Bacteriol.">
        <title>Genome Sequence of an Ammonia-Oxidizing Soil Archaeon, "Candidatus Nitrosoarchaeum koreensis" MY1.</title>
        <authorList>
            <person name="Kim B.K."/>
            <person name="Jung M.Y."/>
            <person name="Yu D.S."/>
            <person name="Park S.J."/>
            <person name="Oh T.K."/>
            <person name="Rhee S.K."/>
            <person name="Kim J.F."/>
        </authorList>
    </citation>
    <scope>NUCLEOTIDE SEQUENCE [LARGE SCALE GENOMIC DNA]</scope>
    <source>
        <strain evidence="1 2">MY1</strain>
    </source>
</reference>
<organism evidence="1 2">
    <name type="scientific">Nitrosarchaeum koreense MY1</name>
    <dbReference type="NCBI Taxonomy" id="1001994"/>
    <lineage>
        <taxon>Archaea</taxon>
        <taxon>Nitrososphaerota</taxon>
        <taxon>Nitrososphaeria</taxon>
        <taxon>Nitrosopumilales</taxon>
        <taxon>Nitrosopumilaceae</taxon>
        <taxon>Nitrosarchaeum</taxon>
    </lineage>
</organism>
<name>F9CU56_9ARCH</name>
<keyword evidence="2" id="KW-1185">Reference proteome</keyword>
<dbReference type="STRING" id="1001994.MY1_1502"/>
<evidence type="ECO:0000313" key="1">
    <source>
        <dbReference type="EMBL" id="EGP94257.1"/>
    </source>
</evidence>
<accession>F9CU56</accession>
<comment type="caution">
    <text evidence="1">The sequence shown here is derived from an EMBL/GenBank/DDBJ whole genome shotgun (WGS) entry which is preliminary data.</text>
</comment>
<dbReference type="EMBL" id="AFPU01000001">
    <property type="protein sequence ID" value="EGP94257.1"/>
    <property type="molecule type" value="Genomic_DNA"/>
</dbReference>
<dbReference type="AlphaFoldDB" id="F9CU56"/>
<evidence type="ECO:0000313" key="2">
    <source>
        <dbReference type="Proteomes" id="UP000004440"/>
    </source>
</evidence>